<dbReference type="InterPro" id="IPR050397">
    <property type="entry name" value="Env_Response_Regulators"/>
</dbReference>
<dbReference type="FunFam" id="1.10.10.10:FF:000028">
    <property type="entry name" value="Fumarate/nitrate reduction transcriptional regulator Fnr"/>
    <property type="match status" value="1"/>
</dbReference>
<dbReference type="GO" id="GO:0005829">
    <property type="term" value="C:cytosol"/>
    <property type="evidence" value="ECO:0007669"/>
    <property type="project" value="TreeGrafter"/>
</dbReference>
<dbReference type="PANTHER" id="PTHR24567">
    <property type="entry name" value="CRP FAMILY TRANSCRIPTIONAL REGULATORY PROTEIN"/>
    <property type="match status" value="1"/>
</dbReference>
<dbReference type="InterPro" id="IPR018490">
    <property type="entry name" value="cNMP-bd_dom_sf"/>
</dbReference>
<dbReference type="CDD" id="cd00038">
    <property type="entry name" value="CAP_ED"/>
    <property type="match status" value="1"/>
</dbReference>
<dbReference type="Pfam" id="PF00027">
    <property type="entry name" value="cNMP_binding"/>
    <property type="match status" value="1"/>
</dbReference>
<dbReference type="KEGG" id="aprs:BI364_15080"/>
<gene>
    <name evidence="5" type="ORF">BI364_15080</name>
</gene>
<dbReference type="GO" id="GO:0003700">
    <property type="term" value="F:DNA-binding transcription factor activity"/>
    <property type="evidence" value="ECO:0007669"/>
    <property type="project" value="TreeGrafter"/>
</dbReference>
<dbReference type="SUPFAM" id="SSF46785">
    <property type="entry name" value="Winged helix' DNA-binding domain"/>
    <property type="match status" value="1"/>
</dbReference>
<dbReference type="Gene3D" id="1.10.10.10">
    <property type="entry name" value="Winged helix-like DNA-binding domain superfamily/Winged helix DNA-binding domain"/>
    <property type="match status" value="1"/>
</dbReference>
<dbReference type="InterPro" id="IPR036388">
    <property type="entry name" value="WH-like_DNA-bd_sf"/>
</dbReference>
<evidence type="ECO:0000313" key="5">
    <source>
        <dbReference type="EMBL" id="AOU99087.1"/>
    </source>
</evidence>
<name>A0A1D8IRQ6_9GAMM</name>
<keyword evidence="3" id="KW-0804">Transcription</keyword>
<dbReference type="SMART" id="SM00419">
    <property type="entry name" value="HTH_CRP"/>
    <property type="match status" value="1"/>
</dbReference>
<dbReference type="AlphaFoldDB" id="A0A1D8IRQ6"/>
<reference evidence="6" key="1">
    <citation type="submission" date="2016-09" db="EMBL/GenBank/DDBJ databases">
        <title>Acidihalobacter prosperus F5.</title>
        <authorList>
            <person name="Khaleque H.N."/>
            <person name="Ramsay J.P."/>
            <person name="Kaksonen A.H."/>
            <person name="Boxall N.J."/>
            <person name="Watkin E.L.J."/>
        </authorList>
    </citation>
    <scope>NUCLEOTIDE SEQUENCE [LARGE SCALE GENOMIC DNA]</scope>
    <source>
        <strain evidence="6">F5</strain>
    </source>
</reference>
<dbReference type="SUPFAM" id="SSF51206">
    <property type="entry name" value="cAMP-binding domain-like"/>
    <property type="match status" value="1"/>
</dbReference>
<dbReference type="InterPro" id="IPR014710">
    <property type="entry name" value="RmlC-like_jellyroll"/>
</dbReference>
<dbReference type="EMBL" id="CP017415">
    <property type="protein sequence ID" value="AOU99087.1"/>
    <property type="molecule type" value="Genomic_DNA"/>
</dbReference>
<organism evidence="5 6">
    <name type="scientific">Acidihalobacter yilgarnensis</name>
    <dbReference type="NCBI Taxonomy" id="2819280"/>
    <lineage>
        <taxon>Bacteria</taxon>
        <taxon>Pseudomonadati</taxon>
        <taxon>Pseudomonadota</taxon>
        <taxon>Gammaproteobacteria</taxon>
        <taxon>Chromatiales</taxon>
        <taxon>Ectothiorhodospiraceae</taxon>
        <taxon>Acidihalobacter</taxon>
    </lineage>
</organism>
<dbReference type="CDD" id="cd00092">
    <property type="entry name" value="HTH_CRP"/>
    <property type="match status" value="1"/>
</dbReference>
<evidence type="ECO:0000256" key="2">
    <source>
        <dbReference type="ARBA" id="ARBA00023125"/>
    </source>
</evidence>
<evidence type="ECO:0000256" key="3">
    <source>
        <dbReference type="ARBA" id="ARBA00023163"/>
    </source>
</evidence>
<dbReference type="InterPro" id="IPR000595">
    <property type="entry name" value="cNMP-bd_dom"/>
</dbReference>
<proteinExistence type="predicted"/>
<dbReference type="PANTHER" id="PTHR24567:SF75">
    <property type="entry name" value="FUMARATE AND NITRATE REDUCTION REGULATORY PROTEIN"/>
    <property type="match status" value="1"/>
</dbReference>
<dbReference type="InterPro" id="IPR036390">
    <property type="entry name" value="WH_DNA-bd_sf"/>
</dbReference>
<evidence type="ECO:0000313" key="6">
    <source>
        <dbReference type="Proteomes" id="UP000095401"/>
    </source>
</evidence>
<sequence>MGDDGHSNDWLVRRKTMLASCTSCHLRARCVIAAIPTQHLDAIGHHVHALRPVHRGDTIYRAGEPVRRLLIVHAGSVRTSLAWRGGREIICDYHLPGDTLGLEELHASTYVTTSVALESTQLCELSHESLAQLASAHPGLRERICLQTSRALTRSHRRQLEIAVKTVEQRLAGFLLELSARFAERGYSSCAFRLPLSRQEIANHLGMRTETLSRLLATFLQRGLITLIGREIRLLQPNRLGALSGG</sequence>
<keyword evidence="1" id="KW-0805">Transcription regulation</keyword>
<dbReference type="RefSeq" id="WP_070079440.1">
    <property type="nucleotide sequence ID" value="NZ_CP017415.1"/>
</dbReference>
<dbReference type="Proteomes" id="UP000095401">
    <property type="component" value="Chromosome"/>
</dbReference>
<dbReference type="PROSITE" id="PS51063">
    <property type="entry name" value="HTH_CRP_2"/>
    <property type="match status" value="1"/>
</dbReference>
<feature type="domain" description="HTH crp-type" evidence="4">
    <location>
        <begin position="165"/>
        <end position="238"/>
    </location>
</feature>
<dbReference type="InterPro" id="IPR012318">
    <property type="entry name" value="HTH_CRP"/>
</dbReference>
<keyword evidence="2" id="KW-0238">DNA-binding</keyword>
<dbReference type="Pfam" id="PF13545">
    <property type="entry name" value="HTH_Crp_2"/>
    <property type="match status" value="1"/>
</dbReference>
<evidence type="ECO:0000256" key="1">
    <source>
        <dbReference type="ARBA" id="ARBA00023015"/>
    </source>
</evidence>
<evidence type="ECO:0000259" key="4">
    <source>
        <dbReference type="PROSITE" id="PS51063"/>
    </source>
</evidence>
<dbReference type="PRINTS" id="PR00034">
    <property type="entry name" value="HTHCRP"/>
</dbReference>
<dbReference type="SMART" id="SM00100">
    <property type="entry name" value="cNMP"/>
    <property type="match status" value="1"/>
</dbReference>
<protein>
    <recommendedName>
        <fullName evidence="4">HTH crp-type domain-containing protein</fullName>
    </recommendedName>
</protein>
<keyword evidence="6" id="KW-1185">Reference proteome</keyword>
<dbReference type="GO" id="GO:0003677">
    <property type="term" value="F:DNA binding"/>
    <property type="evidence" value="ECO:0007669"/>
    <property type="project" value="UniProtKB-KW"/>
</dbReference>
<dbReference type="Gene3D" id="2.60.120.10">
    <property type="entry name" value="Jelly Rolls"/>
    <property type="match status" value="1"/>
</dbReference>
<accession>A0A1D8IRQ6</accession>